<feature type="transmembrane region" description="Helical" evidence="1">
    <location>
        <begin position="12"/>
        <end position="35"/>
    </location>
</feature>
<name>A0A1F6EWM5_9BACT</name>
<dbReference type="EMBL" id="MFLW01000026">
    <property type="protein sequence ID" value="OGG78025.1"/>
    <property type="molecule type" value="Genomic_DNA"/>
</dbReference>
<reference evidence="2 3" key="1">
    <citation type="journal article" date="2016" name="Nat. Commun.">
        <title>Thousands of microbial genomes shed light on interconnected biogeochemical processes in an aquifer system.</title>
        <authorList>
            <person name="Anantharaman K."/>
            <person name="Brown C.T."/>
            <person name="Hug L.A."/>
            <person name="Sharon I."/>
            <person name="Castelle C.J."/>
            <person name="Probst A.J."/>
            <person name="Thomas B.C."/>
            <person name="Singh A."/>
            <person name="Wilkins M.J."/>
            <person name="Karaoz U."/>
            <person name="Brodie E.L."/>
            <person name="Williams K.H."/>
            <person name="Hubbard S.S."/>
            <person name="Banfield J.F."/>
        </authorList>
    </citation>
    <scope>NUCLEOTIDE SEQUENCE [LARGE SCALE GENOMIC DNA]</scope>
</reference>
<evidence type="ECO:0000313" key="3">
    <source>
        <dbReference type="Proteomes" id="UP000178811"/>
    </source>
</evidence>
<keyword evidence="1" id="KW-0812">Transmembrane</keyword>
<evidence type="ECO:0000256" key="1">
    <source>
        <dbReference type="SAM" id="Phobius"/>
    </source>
</evidence>
<feature type="transmembrane region" description="Helical" evidence="1">
    <location>
        <begin position="100"/>
        <end position="119"/>
    </location>
</feature>
<comment type="caution">
    <text evidence="2">The sequence shown here is derived from an EMBL/GenBank/DDBJ whole genome shotgun (WGS) entry which is preliminary data.</text>
</comment>
<keyword evidence="1" id="KW-0472">Membrane</keyword>
<sequence>MTADKIVKSLALALMVYVVAGLVISLWMSLCYGAYPLTRTFFEILDPGIVLSGLVMVPIIKFGELGIVIVFGIMAVLCVAWFLIHNSFHHLLRDTIVETFVRFLIVFVLFSFFFTYIEVNLNANVTSRVSVANPSYMPICFDRSQS</sequence>
<proteinExistence type="predicted"/>
<gene>
    <name evidence="2" type="ORF">A3A36_00975</name>
</gene>
<protein>
    <submittedName>
        <fullName evidence="2">Uncharacterized protein</fullName>
    </submittedName>
</protein>
<keyword evidence="1" id="KW-1133">Transmembrane helix</keyword>
<dbReference type="Proteomes" id="UP000178811">
    <property type="component" value="Unassembled WGS sequence"/>
</dbReference>
<evidence type="ECO:0000313" key="2">
    <source>
        <dbReference type="EMBL" id="OGG78025.1"/>
    </source>
</evidence>
<dbReference type="AlphaFoldDB" id="A0A1F6EWM5"/>
<feature type="transmembrane region" description="Helical" evidence="1">
    <location>
        <begin position="67"/>
        <end position="88"/>
    </location>
</feature>
<accession>A0A1F6EWM5</accession>
<organism evidence="2 3">
    <name type="scientific">Candidatus Kaiserbacteria bacterium RIFCSPLOWO2_01_FULL_52_12b</name>
    <dbReference type="NCBI Taxonomy" id="1798509"/>
    <lineage>
        <taxon>Bacteria</taxon>
        <taxon>Candidatus Kaiseribacteriota</taxon>
    </lineage>
</organism>